<dbReference type="Pfam" id="PF09240">
    <property type="entry name" value="IL6Ra-bind"/>
    <property type="match status" value="1"/>
</dbReference>
<organism evidence="10 11">
    <name type="scientific">Cyprinus carpio carpio</name>
    <dbReference type="NCBI Taxonomy" id="630221"/>
    <lineage>
        <taxon>Eukaryota</taxon>
        <taxon>Metazoa</taxon>
        <taxon>Chordata</taxon>
        <taxon>Craniata</taxon>
        <taxon>Vertebrata</taxon>
        <taxon>Euteleostomi</taxon>
        <taxon>Actinopterygii</taxon>
        <taxon>Neopterygii</taxon>
        <taxon>Teleostei</taxon>
        <taxon>Ostariophysi</taxon>
        <taxon>Cypriniformes</taxon>
        <taxon>Cyprinidae</taxon>
        <taxon>Cyprininae</taxon>
        <taxon>Cyprinus</taxon>
    </lineage>
</organism>
<protein>
    <submittedName>
        <fullName evidence="10">Interleukin 13 receptor, alpha 2</fullName>
    </submittedName>
</protein>
<feature type="domain" description="Fibronectin type-III" evidence="9">
    <location>
        <begin position="67"/>
        <end position="169"/>
    </location>
</feature>
<evidence type="ECO:0000256" key="4">
    <source>
        <dbReference type="ARBA" id="ARBA00022989"/>
    </source>
</evidence>
<proteinExistence type="predicted"/>
<dbReference type="Gene3D" id="2.60.40.10">
    <property type="entry name" value="Immunoglobulins"/>
    <property type="match status" value="3"/>
</dbReference>
<keyword evidence="5 8" id="KW-0472">Membrane</keyword>
<dbReference type="GO" id="GO:0009897">
    <property type="term" value="C:external side of plasma membrane"/>
    <property type="evidence" value="ECO:0007669"/>
    <property type="project" value="TreeGrafter"/>
</dbReference>
<keyword evidence="11" id="KW-1185">Reference proteome</keyword>
<name>A0A8C1EIE4_CYPCA</name>
<evidence type="ECO:0000256" key="8">
    <source>
        <dbReference type="SAM" id="Phobius"/>
    </source>
</evidence>
<dbReference type="PANTHER" id="PTHR23037:SF45">
    <property type="entry name" value="INTERLEUKIN 13 RECEPTOR SUBUNIT ALPHA 2"/>
    <property type="match status" value="1"/>
</dbReference>
<keyword evidence="4 8" id="KW-1133">Transmembrane helix</keyword>
<dbReference type="Ensembl" id="ENSCCRT00000083893.2">
    <property type="protein sequence ID" value="ENSCCRP00000077358.2"/>
    <property type="gene ID" value="ENSCCRG00000041886.2"/>
</dbReference>
<comment type="subcellular location">
    <subcellularLocation>
        <location evidence="1">Membrane</location>
        <topology evidence="1">Single-pass type I membrane protein</topology>
    </subcellularLocation>
</comment>
<dbReference type="OMA" id="SQCIKSQ"/>
<dbReference type="InterPro" id="IPR036116">
    <property type="entry name" value="FN3_sf"/>
</dbReference>
<reference evidence="10" key="2">
    <citation type="submission" date="2025-09" db="UniProtKB">
        <authorList>
            <consortium name="Ensembl"/>
        </authorList>
    </citation>
    <scope>IDENTIFICATION</scope>
</reference>
<evidence type="ECO:0000259" key="9">
    <source>
        <dbReference type="PROSITE" id="PS50853"/>
    </source>
</evidence>
<evidence type="ECO:0000256" key="1">
    <source>
        <dbReference type="ARBA" id="ARBA00004479"/>
    </source>
</evidence>
<keyword evidence="7" id="KW-0325">Glycoprotein</keyword>
<accession>A0A8C1EIE4</accession>
<keyword evidence="3" id="KW-0732">Signal</keyword>
<dbReference type="PANTHER" id="PTHR23037">
    <property type="entry name" value="CYTOKINE RECEPTOR"/>
    <property type="match status" value="1"/>
</dbReference>
<dbReference type="GO" id="GO:0004896">
    <property type="term" value="F:cytokine receptor activity"/>
    <property type="evidence" value="ECO:0007669"/>
    <property type="project" value="TreeGrafter"/>
</dbReference>
<dbReference type="FunFam" id="2.60.40.10:FF:002351">
    <property type="entry name" value="Interleukin 13 receptor, alpha 2"/>
    <property type="match status" value="1"/>
</dbReference>
<dbReference type="AlphaFoldDB" id="A0A8C1EIE4"/>
<feature type="domain" description="Fibronectin type-III" evidence="9">
    <location>
        <begin position="270"/>
        <end position="373"/>
    </location>
</feature>
<evidence type="ECO:0000313" key="10">
    <source>
        <dbReference type="Ensembl" id="ENSCCRP00000077358.2"/>
    </source>
</evidence>
<dbReference type="SUPFAM" id="SSF49265">
    <property type="entry name" value="Fibronectin type III"/>
    <property type="match status" value="3"/>
</dbReference>
<dbReference type="InterPro" id="IPR013783">
    <property type="entry name" value="Ig-like_fold"/>
</dbReference>
<dbReference type="PROSITE" id="PS50853">
    <property type="entry name" value="FN3"/>
    <property type="match status" value="2"/>
</dbReference>
<dbReference type="GeneTree" id="ENSGT00940000159971"/>
<evidence type="ECO:0000256" key="7">
    <source>
        <dbReference type="ARBA" id="ARBA00023180"/>
    </source>
</evidence>
<evidence type="ECO:0000256" key="6">
    <source>
        <dbReference type="ARBA" id="ARBA00023170"/>
    </source>
</evidence>
<evidence type="ECO:0000313" key="11">
    <source>
        <dbReference type="Proteomes" id="UP001108240"/>
    </source>
</evidence>
<reference evidence="10" key="1">
    <citation type="submission" date="2025-08" db="UniProtKB">
        <authorList>
            <consortium name="Ensembl"/>
        </authorList>
    </citation>
    <scope>IDENTIFICATION</scope>
</reference>
<evidence type="ECO:0000256" key="5">
    <source>
        <dbReference type="ARBA" id="ARBA00023136"/>
    </source>
</evidence>
<feature type="transmembrane region" description="Helical" evidence="8">
    <location>
        <begin position="382"/>
        <end position="403"/>
    </location>
</feature>
<evidence type="ECO:0000256" key="2">
    <source>
        <dbReference type="ARBA" id="ARBA00022692"/>
    </source>
</evidence>
<keyword evidence="6" id="KW-0675">Receptor</keyword>
<dbReference type="InterPro" id="IPR003961">
    <property type="entry name" value="FN3_dom"/>
</dbReference>
<keyword evidence="2 8" id="KW-0812">Transmembrane</keyword>
<dbReference type="InterPro" id="IPR015321">
    <property type="entry name" value="TypeI_recpt_CBD"/>
</dbReference>
<sequence>MGKKTGDSVGDLYTSLFKDNTLIITLQKNMLMLNKFPAWLSAFTLLLLTQEPVSTSEVTACGVAVDPPANIEIIDPGFLGYLSIHWTRPASLQNLTGCTVRYQLRYYDTYEERWRSVRTVKLTYAAQFDLEKAVKVRILTVLKCACTNGTEVQGEETEWVYTHEPTGVAGSRVRDFHCVYYGKEYMECTWESGPVQPPNSQHYLYYWHREMDETKECPEYIVFPEGRRGCRFPRESLLEFSKFNLCVNGSSPAGSLRMAYFSIEVQNHVKPAVVSSVHVSETDGGLKLDWSPPSGQVPEHCLEYEVESSTAMENGEEKQERMVFQNLVDTSYGLLRGVESQTTCFRIRSKVNMYCADGGIWSDWSQRKCTDKETQYIPAWKYLSLVGLVVIGIGILCLVLWILQKICIKKINKKDALYTLYKEKVNKTMPTILSPIFK</sequence>
<evidence type="ECO:0000256" key="3">
    <source>
        <dbReference type="ARBA" id="ARBA00022729"/>
    </source>
</evidence>
<dbReference type="Proteomes" id="UP001108240">
    <property type="component" value="Unplaced"/>
</dbReference>